<gene>
    <name evidence="2" type="ORF">Airi01_101630</name>
</gene>
<organism evidence="2 3">
    <name type="scientific">Actinoallomurus iriomotensis</name>
    <dbReference type="NCBI Taxonomy" id="478107"/>
    <lineage>
        <taxon>Bacteria</taxon>
        <taxon>Bacillati</taxon>
        <taxon>Actinomycetota</taxon>
        <taxon>Actinomycetes</taxon>
        <taxon>Streptosporangiales</taxon>
        <taxon>Thermomonosporaceae</taxon>
        <taxon>Actinoallomurus</taxon>
    </lineage>
</organism>
<accession>A0A9W6RST8</accession>
<dbReference type="RefSeq" id="WP_285636972.1">
    <property type="nucleotide sequence ID" value="NZ_BSTJ01000024.1"/>
</dbReference>
<comment type="caution">
    <text evidence="2">The sequence shown here is derived from an EMBL/GenBank/DDBJ whole genome shotgun (WGS) entry which is preliminary data.</text>
</comment>
<evidence type="ECO:0000256" key="1">
    <source>
        <dbReference type="RuleBase" id="RU362001"/>
    </source>
</evidence>
<evidence type="ECO:0000313" key="3">
    <source>
        <dbReference type="Proteomes" id="UP001165135"/>
    </source>
</evidence>
<dbReference type="EMBL" id="BSTJ01000024">
    <property type="protein sequence ID" value="GLY81896.1"/>
    <property type="molecule type" value="Genomic_DNA"/>
</dbReference>
<dbReference type="NCBIfam" id="TIGR03930">
    <property type="entry name" value="WXG100_ESAT6"/>
    <property type="match status" value="1"/>
</dbReference>
<dbReference type="AlphaFoldDB" id="A0A9W6RST8"/>
<dbReference type="Gene3D" id="1.10.287.1060">
    <property type="entry name" value="ESAT-6-like"/>
    <property type="match status" value="1"/>
</dbReference>
<dbReference type="Proteomes" id="UP001165135">
    <property type="component" value="Unassembled WGS sequence"/>
</dbReference>
<protein>
    <recommendedName>
        <fullName evidence="1">ESAT-6-like protein</fullName>
    </recommendedName>
</protein>
<dbReference type="InterPro" id="IPR010310">
    <property type="entry name" value="T7SS_ESAT-6-like"/>
</dbReference>
<evidence type="ECO:0000313" key="2">
    <source>
        <dbReference type="EMBL" id="GLY81896.1"/>
    </source>
</evidence>
<dbReference type="InterPro" id="IPR036689">
    <property type="entry name" value="ESAT-6-like_sf"/>
</dbReference>
<reference evidence="2" key="1">
    <citation type="submission" date="2023-03" db="EMBL/GenBank/DDBJ databases">
        <title>Actinoallomurus iriomotensis NBRC 103681.</title>
        <authorList>
            <person name="Ichikawa N."/>
            <person name="Sato H."/>
            <person name="Tonouchi N."/>
        </authorList>
    </citation>
    <scope>NUCLEOTIDE SEQUENCE</scope>
    <source>
        <strain evidence="2">NBRC 103681</strain>
    </source>
</reference>
<dbReference type="Pfam" id="PF06013">
    <property type="entry name" value="WXG100"/>
    <property type="match status" value="1"/>
</dbReference>
<proteinExistence type="inferred from homology"/>
<comment type="similarity">
    <text evidence="1">Belongs to the WXG100 family.</text>
</comment>
<name>A0A9W6RST8_9ACTN</name>
<sequence>MGTPADDGVITVHFPWMDTAAEDVRACHNTLIQQQEDLKGFLSRLRGEWRGVGGESWDHAQQRWHNAADGLYLVLGQLYQALTDAHTNYTTSEKAIESFWSS</sequence>
<dbReference type="SUPFAM" id="SSF140453">
    <property type="entry name" value="EsxAB dimer-like"/>
    <property type="match status" value="1"/>
</dbReference>